<dbReference type="InterPro" id="IPR036390">
    <property type="entry name" value="WH_DNA-bd_sf"/>
</dbReference>
<comment type="subunit">
    <text evidence="3">Component of the 19S proteasome regulatory particle complex. The 26S proteasome consists of a 20S core particle (CP) and two 19S regulatory subunits (RP). The regulatory particle is made of a lid composed of 9 subunits including PSMD13, a base containing 6 ATPases and few additional components.</text>
</comment>
<dbReference type="EMBL" id="JAKMXF010000066">
    <property type="protein sequence ID" value="KAI6659356.1"/>
    <property type="molecule type" value="Genomic_DNA"/>
</dbReference>
<dbReference type="Proteomes" id="UP001165289">
    <property type="component" value="Unassembled WGS sequence"/>
</dbReference>
<evidence type="ECO:0000256" key="8">
    <source>
        <dbReference type="ARBA" id="ARBA00032323"/>
    </source>
</evidence>
<dbReference type="AlphaFoldDB" id="A0AAV7KE54"/>
<comment type="function">
    <text evidence="1">Component of the 26S proteasome, a multiprotein complex involved in the ATP-dependent degradation of ubiquitinated proteins. This complex plays a key role in the maintenance of protein homeostasis by removing misfolded or damaged proteins, which could impair cellular functions, and by removing proteins whose functions are no longer required. Therefore, the proteasome participates in numerous cellular processes, including cell cycle progression, apoptosis, or DNA damage repair.</text>
</comment>
<dbReference type="GO" id="GO:0005829">
    <property type="term" value="C:cytosol"/>
    <property type="evidence" value="ECO:0007669"/>
    <property type="project" value="TreeGrafter"/>
</dbReference>
<dbReference type="GO" id="GO:0005634">
    <property type="term" value="C:nucleus"/>
    <property type="evidence" value="ECO:0007669"/>
    <property type="project" value="TreeGrafter"/>
</dbReference>
<keyword evidence="11" id="KW-1185">Reference proteome</keyword>
<evidence type="ECO:0000256" key="3">
    <source>
        <dbReference type="ARBA" id="ARBA00011441"/>
    </source>
</evidence>
<comment type="similarity">
    <text evidence="2">Belongs to the proteasome subunit S11 family.</text>
</comment>
<sequence length="392" mass="44980">MSSKETILEYLQNQKNQASSPEVAEIWSNLLHLYTHKLWHQLTVLLQDFIPKMSSGRVELYKKFITDFEHSLSALSLVQMILHVLDELTDPLEALSLLKSVLDKVKLHPEAKGLCLSAIAVCYLTNNEVAECKERLQEAEILLENSDMEVGTVHAYYYKTSSEYYRYTGQHALYYKAALRYLGCQTSIKHFDKDSPPEFITTSIEADREHAFSLAIAAIIAEGVYNFGEILLHPILQTLKGDPDRVWVIDLLRAFNRGDIKRFEESRQSWSDQTDLKSNEIILQRKLRLLSLMELTFQRQATQRTLPFSLISEIAHVPVDEVEQLVMRAFSLGLVKGDIDEVDKVVHLRWVQPRVLDLGQVKSMSHNIKIWGQKIVTALDLLDNQVTQDLLV</sequence>
<evidence type="ECO:0000256" key="5">
    <source>
        <dbReference type="ARBA" id="ARBA00022942"/>
    </source>
</evidence>
<dbReference type="SMART" id="SM00088">
    <property type="entry name" value="PINT"/>
    <property type="match status" value="1"/>
</dbReference>
<evidence type="ECO:0000256" key="4">
    <source>
        <dbReference type="ARBA" id="ARBA00015732"/>
    </source>
</evidence>
<dbReference type="Pfam" id="PF22037">
    <property type="entry name" value="PSD13_N"/>
    <property type="match status" value="1"/>
</dbReference>
<gene>
    <name evidence="10" type="ORF">LOD99_15027</name>
</gene>
<comment type="caution">
    <text evidence="10">The sequence shown here is derived from an EMBL/GenBank/DDBJ whole genome shotgun (WGS) entry which is preliminary data.</text>
</comment>
<dbReference type="GO" id="GO:0006511">
    <property type="term" value="P:ubiquitin-dependent protein catabolic process"/>
    <property type="evidence" value="ECO:0007669"/>
    <property type="project" value="TreeGrafter"/>
</dbReference>
<dbReference type="InterPro" id="IPR035298">
    <property type="entry name" value="PSMD13"/>
</dbReference>
<dbReference type="PROSITE" id="PS50250">
    <property type="entry name" value="PCI"/>
    <property type="match status" value="1"/>
</dbReference>
<organism evidence="10 11">
    <name type="scientific">Oopsacas minuta</name>
    <dbReference type="NCBI Taxonomy" id="111878"/>
    <lineage>
        <taxon>Eukaryota</taxon>
        <taxon>Metazoa</taxon>
        <taxon>Porifera</taxon>
        <taxon>Hexactinellida</taxon>
        <taxon>Hexasterophora</taxon>
        <taxon>Lyssacinosida</taxon>
        <taxon>Leucopsacidae</taxon>
        <taxon>Oopsacas</taxon>
    </lineage>
</organism>
<dbReference type="InterPro" id="IPR054179">
    <property type="entry name" value="PSD13_N"/>
</dbReference>
<dbReference type="Pfam" id="PF01399">
    <property type="entry name" value="PCI"/>
    <property type="match status" value="1"/>
</dbReference>
<evidence type="ECO:0000259" key="9">
    <source>
        <dbReference type="PROSITE" id="PS50250"/>
    </source>
</evidence>
<evidence type="ECO:0000256" key="7">
    <source>
        <dbReference type="ARBA" id="ARBA00031303"/>
    </source>
</evidence>
<feature type="domain" description="PCI" evidence="9">
    <location>
        <begin position="173"/>
        <end position="353"/>
    </location>
</feature>
<reference evidence="10 11" key="1">
    <citation type="journal article" date="2023" name="BMC Biol.">
        <title>The compact genome of the sponge Oopsacas minuta (Hexactinellida) is lacking key metazoan core genes.</title>
        <authorList>
            <person name="Santini S."/>
            <person name="Schenkelaars Q."/>
            <person name="Jourda C."/>
            <person name="Duchesne M."/>
            <person name="Belahbib H."/>
            <person name="Rocher C."/>
            <person name="Selva M."/>
            <person name="Riesgo A."/>
            <person name="Vervoort M."/>
            <person name="Leys S.P."/>
            <person name="Kodjabachian L."/>
            <person name="Le Bivic A."/>
            <person name="Borchiellini C."/>
            <person name="Claverie J.M."/>
            <person name="Renard E."/>
        </authorList>
    </citation>
    <scope>NUCLEOTIDE SEQUENCE [LARGE SCALE GENOMIC DNA]</scope>
    <source>
        <strain evidence="10">SPO-2</strain>
    </source>
</reference>
<dbReference type="GO" id="GO:0005198">
    <property type="term" value="F:structural molecule activity"/>
    <property type="evidence" value="ECO:0007669"/>
    <property type="project" value="TreeGrafter"/>
</dbReference>
<dbReference type="GO" id="GO:0008541">
    <property type="term" value="C:proteasome regulatory particle, lid subcomplex"/>
    <property type="evidence" value="ECO:0007669"/>
    <property type="project" value="TreeGrafter"/>
</dbReference>
<dbReference type="PANTHER" id="PTHR10539">
    <property type="entry name" value="26S PROTEASOME NON-ATPASE REGULATORY SUBUNIT 13"/>
    <property type="match status" value="1"/>
</dbReference>
<protein>
    <recommendedName>
        <fullName evidence="4">26S proteasome non-ATPase regulatory subunit 13</fullName>
    </recommendedName>
    <alternativeName>
        <fullName evidence="6">26S proteasome regulatory subunit RPN9</fullName>
    </alternativeName>
    <alternativeName>
        <fullName evidence="8">26S proteasome regulatory subunit S11</fullName>
    </alternativeName>
    <alternativeName>
        <fullName evidence="7">26S proteasome regulatory subunit p40.5</fullName>
    </alternativeName>
</protein>
<evidence type="ECO:0000313" key="10">
    <source>
        <dbReference type="EMBL" id="KAI6659356.1"/>
    </source>
</evidence>
<evidence type="ECO:0000256" key="1">
    <source>
        <dbReference type="ARBA" id="ARBA00002362"/>
    </source>
</evidence>
<dbReference type="InterPro" id="IPR000717">
    <property type="entry name" value="PCI_dom"/>
</dbReference>
<dbReference type="PANTHER" id="PTHR10539:SF0">
    <property type="entry name" value="26S PROTEASOME NON-ATPASE REGULATORY SUBUNIT 13"/>
    <property type="match status" value="1"/>
</dbReference>
<name>A0AAV7KE54_9METZ</name>
<keyword evidence="5 10" id="KW-0647">Proteasome</keyword>
<accession>A0AAV7KE54</accession>
<evidence type="ECO:0000313" key="11">
    <source>
        <dbReference type="Proteomes" id="UP001165289"/>
    </source>
</evidence>
<proteinExistence type="inferred from homology"/>
<evidence type="ECO:0000256" key="2">
    <source>
        <dbReference type="ARBA" id="ARBA00006207"/>
    </source>
</evidence>
<dbReference type="SUPFAM" id="SSF46785">
    <property type="entry name" value="Winged helix' DNA-binding domain"/>
    <property type="match status" value="1"/>
</dbReference>
<evidence type="ECO:0000256" key="6">
    <source>
        <dbReference type="ARBA" id="ARBA00029749"/>
    </source>
</evidence>